<evidence type="ECO:0000259" key="2">
    <source>
        <dbReference type="Pfam" id="PF21294"/>
    </source>
</evidence>
<proteinExistence type="predicted"/>
<keyword evidence="4" id="KW-1185">Reference proteome</keyword>
<dbReference type="Pfam" id="PF21294">
    <property type="entry name" value="Polysacc_lyase_14"/>
    <property type="match status" value="1"/>
</dbReference>
<dbReference type="Proteomes" id="UP000001822">
    <property type="component" value="Chromosome"/>
</dbReference>
<dbReference type="KEGG" id="chu:CHU_2148"/>
<dbReference type="NCBIfam" id="TIGR04183">
    <property type="entry name" value="Por_Secre_tail"/>
    <property type="match status" value="1"/>
</dbReference>
<evidence type="ECO:0000259" key="1">
    <source>
        <dbReference type="Pfam" id="PF18962"/>
    </source>
</evidence>
<dbReference type="InterPro" id="IPR048958">
    <property type="entry name" value="Polysacc_lyase_14"/>
</dbReference>
<keyword evidence="3" id="KW-0456">Lyase</keyword>
<feature type="domain" description="Polysaccharide lyase 14" evidence="2">
    <location>
        <begin position="62"/>
        <end position="260"/>
    </location>
</feature>
<name>A0A6N4SSK6_CYTH3</name>
<reference evidence="3 4" key="1">
    <citation type="journal article" date="2007" name="Appl. Environ. Microbiol.">
        <title>Genome sequence of the cellulolytic gliding bacterium Cytophaga hutchinsonii.</title>
        <authorList>
            <person name="Xie G."/>
            <person name="Bruce D.C."/>
            <person name="Challacombe J.F."/>
            <person name="Chertkov O."/>
            <person name="Detter J.C."/>
            <person name="Gilna P."/>
            <person name="Han C.S."/>
            <person name="Lucas S."/>
            <person name="Misra M."/>
            <person name="Myers G.L."/>
            <person name="Richardson P."/>
            <person name="Tapia R."/>
            <person name="Thayer N."/>
            <person name="Thompson L.S."/>
            <person name="Brettin T.S."/>
            <person name="Henrissat B."/>
            <person name="Wilson D.B."/>
            <person name="McBride M.J."/>
        </authorList>
    </citation>
    <scope>NUCLEOTIDE SEQUENCE [LARGE SCALE GENOMIC DNA]</scope>
    <source>
        <strain evidence="4">ATCC 33406 / DSM 1761 / CIP 103989 / NBRC 15051 / NCIMB 9469 / D465</strain>
    </source>
</reference>
<dbReference type="Pfam" id="PF18962">
    <property type="entry name" value="Por_Secre_tail"/>
    <property type="match status" value="1"/>
</dbReference>
<protein>
    <submittedName>
        <fullName evidence="3">Candidate polysaccharide lyase, polysaccharide lyase family 14 protein</fullName>
    </submittedName>
</protein>
<dbReference type="InterPro" id="IPR026444">
    <property type="entry name" value="Secre_tail"/>
</dbReference>
<dbReference type="AlphaFoldDB" id="A0A6N4SSK6"/>
<evidence type="ECO:0000313" key="3">
    <source>
        <dbReference type="EMBL" id="ABG59411.1"/>
    </source>
</evidence>
<gene>
    <name evidence="3" type="ordered locus">CHU_2148</name>
</gene>
<feature type="domain" description="Secretion system C-terminal sorting" evidence="1">
    <location>
        <begin position="288"/>
        <end position="354"/>
    </location>
</feature>
<dbReference type="Gene3D" id="2.60.120.200">
    <property type="match status" value="1"/>
</dbReference>
<dbReference type="PANTHER" id="PTHR40124">
    <property type="match status" value="1"/>
</dbReference>
<evidence type="ECO:0000313" key="4">
    <source>
        <dbReference type="Proteomes" id="UP000001822"/>
    </source>
</evidence>
<dbReference type="EMBL" id="CP000383">
    <property type="protein sequence ID" value="ABG59411.1"/>
    <property type="molecule type" value="Genomic_DNA"/>
</dbReference>
<dbReference type="PANTHER" id="PTHR40124:SF1">
    <property type="entry name" value="DISAGGREGATASE RELATED REPEAT PROTEIN"/>
    <property type="match status" value="1"/>
</dbReference>
<dbReference type="GO" id="GO:0016829">
    <property type="term" value="F:lyase activity"/>
    <property type="evidence" value="ECO:0007669"/>
    <property type="project" value="UniProtKB-KW"/>
</dbReference>
<organism evidence="3 4">
    <name type="scientific">Cytophaga hutchinsonii (strain ATCC 33406 / DSM 1761 / CIP 103989 / NBRC 15051 / NCIMB 9469 / D465)</name>
    <dbReference type="NCBI Taxonomy" id="269798"/>
    <lineage>
        <taxon>Bacteria</taxon>
        <taxon>Pseudomonadati</taxon>
        <taxon>Bacteroidota</taxon>
        <taxon>Cytophagia</taxon>
        <taxon>Cytophagales</taxon>
        <taxon>Cytophagaceae</taxon>
        <taxon>Cytophaga</taxon>
    </lineage>
</organism>
<sequence length="356" mass="38696">MLISGINYPVTYAQVLDQTGFETYADETEYTITSWRADGFTVPWVNGFNQSRAFVDDAFARSGTKSLRITYPANTFGPTDGGAQAPLMVTPANELYMSYWVRFSDNFDWGGTSEGGKLPGLGGGGRCSGCTVCTGSNGFTARLMWRPGGKAVLYLYHMEADKANGPCGDNDALQLTTGTDFYFQKGQWYNIIQRVKVNTATSHDGEVQLWINGQQALLRTGIQFVSNGDKVDNLYFSTFHGGSTSVWAPSVDCYTWFDDIKIAATWADVAQDGITTDIKNSAAEKFAVYPNPSSQDFTVSAHAGSFTVSLYNAAGQLLSVNTYNAATHIGEGLPAGIYVIRIEQNGIAESKKVIKQ</sequence>
<accession>A0A6N4SSK6</accession>